<dbReference type="Gene3D" id="1.10.260.40">
    <property type="entry name" value="lambda repressor-like DNA-binding domains"/>
    <property type="match status" value="1"/>
</dbReference>
<evidence type="ECO:0000256" key="1">
    <source>
        <dbReference type="SAM" id="MobiDB-lite"/>
    </source>
</evidence>
<keyword evidence="5" id="KW-1185">Reference proteome</keyword>
<gene>
    <name evidence="3" type="ORF">B5J93_09975</name>
    <name evidence="4" type="ORF">NCTC11012_01894</name>
</gene>
<dbReference type="Proteomes" id="UP000254618">
    <property type="component" value="Unassembled WGS sequence"/>
</dbReference>
<evidence type="ECO:0000313" key="3">
    <source>
        <dbReference type="EMBL" id="OPH36002.1"/>
    </source>
</evidence>
<evidence type="ECO:0000313" key="5">
    <source>
        <dbReference type="Proteomes" id="UP000190777"/>
    </source>
</evidence>
<feature type="domain" description="Bacteriophage CI repressor N-terminal" evidence="2">
    <location>
        <begin position="7"/>
        <end position="70"/>
    </location>
</feature>
<dbReference type="AlphaFoldDB" id="A0A378QT84"/>
<dbReference type="EMBL" id="MXAP01000101">
    <property type="protein sequence ID" value="OPH36002.1"/>
    <property type="molecule type" value="Genomic_DNA"/>
</dbReference>
<evidence type="ECO:0000313" key="4">
    <source>
        <dbReference type="EMBL" id="STZ03640.1"/>
    </source>
</evidence>
<feature type="region of interest" description="Disordered" evidence="1">
    <location>
        <begin position="108"/>
        <end position="129"/>
    </location>
</feature>
<dbReference type="GO" id="GO:0003677">
    <property type="term" value="F:DNA binding"/>
    <property type="evidence" value="ECO:0007669"/>
    <property type="project" value="InterPro"/>
</dbReference>
<proteinExistence type="predicted"/>
<dbReference type="Pfam" id="PF07022">
    <property type="entry name" value="Phage_CI_repr"/>
    <property type="match status" value="1"/>
</dbReference>
<reference evidence="4 6" key="2">
    <citation type="submission" date="2018-06" db="EMBL/GenBank/DDBJ databases">
        <authorList>
            <consortium name="Pathogen Informatics"/>
            <person name="Doyle S."/>
        </authorList>
    </citation>
    <scope>NUCLEOTIDE SEQUENCE [LARGE SCALE GENOMIC DNA]</scope>
    <source>
        <strain evidence="4 6">NCTC11012</strain>
    </source>
</reference>
<dbReference type="EMBL" id="UGQF01000001">
    <property type="protein sequence ID" value="STZ03640.1"/>
    <property type="molecule type" value="Genomic_DNA"/>
</dbReference>
<name>A0A378QT84_9GAMM</name>
<dbReference type="GO" id="GO:0045892">
    <property type="term" value="P:negative regulation of DNA-templated transcription"/>
    <property type="evidence" value="ECO:0007669"/>
    <property type="project" value="InterPro"/>
</dbReference>
<evidence type="ECO:0000259" key="2">
    <source>
        <dbReference type="Pfam" id="PF07022"/>
    </source>
</evidence>
<sequence length="129" mass="14516">MTNFIDIANRLKLMLGVSTDMELAKFLEIKPTAFAGRKKRNSFPTERLSMILQKHPHLDIDFDYVVNGTKPKTNDMQIPIIVTLTQGEMNALTNLLTQCAAKHAQKSLDTATNEHQGLEHSPLTKENIL</sequence>
<accession>A0A378QT84</accession>
<dbReference type="InterPro" id="IPR010744">
    <property type="entry name" value="Phage_CI_N"/>
</dbReference>
<evidence type="ECO:0000313" key="6">
    <source>
        <dbReference type="Proteomes" id="UP000254618"/>
    </source>
</evidence>
<organism evidence="4 6">
    <name type="scientific">Moraxella equi</name>
    <dbReference type="NCBI Taxonomy" id="60442"/>
    <lineage>
        <taxon>Bacteria</taxon>
        <taxon>Pseudomonadati</taxon>
        <taxon>Pseudomonadota</taxon>
        <taxon>Gammaproteobacteria</taxon>
        <taxon>Moraxellales</taxon>
        <taxon>Moraxellaceae</taxon>
        <taxon>Moraxella</taxon>
    </lineage>
</organism>
<dbReference type="Proteomes" id="UP000190777">
    <property type="component" value="Unassembled WGS sequence"/>
</dbReference>
<dbReference type="RefSeq" id="WP_079326236.1">
    <property type="nucleotide sequence ID" value="NZ_MXAP01000101.1"/>
</dbReference>
<dbReference type="InterPro" id="IPR010982">
    <property type="entry name" value="Lambda_DNA-bd_dom_sf"/>
</dbReference>
<protein>
    <recommendedName>
        <fullName evidence="2">Bacteriophage CI repressor N-terminal domain-containing protein</fullName>
    </recommendedName>
</protein>
<reference evidence="3 5" key="1">
    <citation type="submission" date="2017-03" db="EMBL/GenBank/DDBJ databases">
        <title>Draft genome sequence of Moraxella equi CCUG 4950T type strain.</title>
        <authorList>
            <person name="Salva-Serra F."/>
            <person name="Engstrom-Jakobsson H."/>
            <person name="Thorell K."/>
            <person name="Jaen-Luchoro D."/>
            <person name="Gonzales-Siles L."/>
            <person name="Karlsson R."/>
            <person name="Yazdan S."/>
            <person name="Boulund F."/>
            <person name="Johnning A."/>
            <person name="Engstrand L."/>
            <person name="Kristiansson E."/>
            <person name="Moore E."/>
        </authorList>
    </citation>
    <scope>NUCLEOTIDE SEQUENCE [LARGE SCALE GENOMIC DNA]</scope>
    <source>
        <strain evidence="3 5">CCUG 4950</strain>
    </source>
</reference>